<gene>
    <name evidence="6" type="ORF">OBRU01_01039</name>
</gene>
<comment type="similarity">
    <text evidence="1 5">Belongs to the V-ATPase C subunit family.</text>
</comment>
<dbReference type="Gene3D" id="3.30.70.100">
    <property type="match status" value="1"/>
</dbReference>
<keyword evidence="7" id="KW-1185">Reference proteome</keyword>
<comment type="subunit">
    <text evidence="5">V-ATPase is a heteromultimeric enzyme made up of two complexes: the ATP-hydrolytic V1 complex and the proton translocation V0 complex. The V1 complex consists of three catalytic AB heterodimers that form a heterohexamer, three peripheral stalks each consisting of EG heterodimers, one central rotor including subunits D and F, and the regulatory subunits C and H. The proton translocation complex V0 consists of the proton transport subunit a, a ring of proteolipid subunits c9c'', rotary subunit d, subunits e and f, and two accessory subunits.</text>
</comment>
<comment type="caution">
    <text evidence="6">The sequence shown here is derived from an EMBL/GenBank/DDBJ whole genome shotgun (WGS) entry which is preliminary data.</text>
</comment>
<organism evidence="6 7">
    <name type="scientific">Operophtera brumata</name>
    <name type="common">Winter moth</name>
    <name type="synonym">Phalaena brumata</name>
    <dbReference type="NCBI Taxonomy" id="104452"/>
    <lineage>
        <taxon>Eukaryota</taxon>
        <taxon>Metazoa</taxon>
        <taxon>Ecdysozoa</taxon>
        <taxon>Arthropoda</taxon>
        <taxon>Hexapoda</taxon>
        <taxon>Insecta</taxon>
        <taxon>Pterygota</taxon>
        <taxon>Neoptera</taxon>
        <taxon>Endopterygota</taxon>
        <taxon>Lepidoptera</taxon>
        <taxon>Glossata</taxon>
        <taxon>Ditrysia</taxon>
        <taxon>Geometroidea</taxon>
        <taxon>Geometridae</taxon>
        <taxon>Larentiinae</taxon>
        <taxon>Operophtera</taxon>
    </lineage>
</organism>
<dbReference type="Proteomes" id="UP000037510">
    <property type="component" value="Unassembled WGS sequence"/>
</dbReference>
<keyword evidence="4 5" id="KW-0406">Ion transport</keyword>
<evidence type="ECO:0000256" key="2">
    <source>
        <dbReference type="ARBA" id="ARBA00022448"/>
    </source>
</evidence>
<comment type="function">
    <text evidence="5">Subunit of the V1 complex of vacuolar(H+)-ATPase (V-ATPase), a multisubunit enzyme composed of a peripheral complex (V1) that hydrolyzes ATP and a membrane integral complex (V0) that translocates protons. V-ATPase is responsible for acidifying and maintaining the pH of intracellular compartments and in some cell types, is targeted to the plasma membrane, where it is responsible for acidifying the extracellular environment. Subunit C is necessary for the assembly of the catalytic sector of the enzyme and is likely to have a specific function in its catalytic activity.</text>
</comment>
<evidence type="ECO:0000313" key="6">
    <source>
        <dbReference type="EMBL" id="KOB79123.1"/>
    </source>
</evidence>
<sequence>MIVPRSTQLIHQDNEYGLYTVTLFKKLHARERKFVVREFSYNEADLTAGKNEITRLVTDKKKQFNAEMAGLGFGSSDYFPYVFYKINVDMIEKAV</sequence>
<protein>
    <recommendedName>
        <fullName evidence="5">V-type proton ATPase subunit C</fullName>
    </recommendedName>
</protein>
<dbReference type="AlphaFoldDB" id="A0A0L7LUG9"/>
<dbReference type="GO" id="GO:0046961">
    <property type="term" value="F:proton-transporting ATPase activity, rotational mechanism"/>
    <property type="evidence" value="ECO:0007669"/>
    <property type="project" value="InterPro"/>
</dbReference>
<dbReference type="PANTHER" id="PTHR10137:SF0">
    <property type="entry name" value="V-TYPE PROTON ATPASE SUBUNIT C"/>
    <property type="match status" value="1"/>
</dbReference>
<dbReference type="EMBL" id="JTDY01000057">
    <property type="protein sequence ID" value="KOB79123.1"/>
    <property type="molecule type" value="Genomic_DNA"/>
</dbReference>
<evidence type="ECO:0000313" key="7">
    <source>
        <dbReference type="Proteomes" id="UP000037510"/>
    </source>
</evidence>
<keyword evidence="3 5" id="KW-0375">Hydrogen ion transport</keyword>
<dbReference type="GO" id="GO:0005765">
    <property type="term" value="C:lysosomal membrane"/>
    <property type="evidence" value="ECO:0007669"/>
    <property type="project" value="TreeGrafter"/>
</dbReference>
<name>A0A0L7LUG9_OPEBR</name>
<evidence type="ECO:0000256" key="4">
    <source>
        <dbReference type="ARBA" id="ARBA00023065"/>
    </source>
</evidence>
<keyword evidence="2 5" id="KW-0813">Transport</keyword>
<dbReference type="InterPro" id="IPR004907">
    <property type="entry name" value="ATPase_V1-cplx_csu"/>
</dbReference>
<evidence type="ECO:0000256" key="5">
    <source>
        <dbReference type="RuleBase" id="RU364010"/>
    </source>
</evidence>
<dbReference type="PANTHER" id="PTHR10137">
    <property type="entry name" value="V-TYPE PROTON ATPASE SUBUNIT C"/>
    <property type="match status" value="1"/>
</dbReference>
<proteinExistence type="inferred from homology"/>
<dbReference type="STRING" id="104452.A0A0L7LUG9"/>
<evidence type="ECO:0000256" key="3">
    <source>
        <dbReference type="ARBA" id="ARBA00022781"/>
    </source>
</evidence>
<accession>A0A0L7LUG9</accession>
<dbReference type="InterPro" id="IPR036132">
    <property type="entry name" value="Vac_ATP_synth_c_sf"/>
</dbReference>
<reference evidence="6 7" key="1">
    <citation type="journal article" date="2015" name="Genome Biol. Evol.">
        <title>The genome of winter moth (Operophtera brumata) provides a genomic perspective on sexual dimorphism and phenology.</title>
        <authorList>
            <person name="Derks M.F."/>
            <person name="Smit S."/>
            <person name="Salis L."/>
            <person name="Schijlen E."/>
            <person name="Bossers A."/>
            <person name="Mateman C."/>
            <person name="Pijl A.S."/>
            <person name="de Ridder D."/>
            <person name="Groenen M.A."/>
            <person name="Visser M.E."/>
            <person name="Megens H.J."/>
        </authorList>
    </citation>
    <scope>NUCLEOTIDE SEQUENCE [LARGE SCALE GENOMIC DNA]</scope>
    <source>
        <strain evidence="6">WM2013NL</strain>
        <tissue evidence="6">Head and thorax</tissue>
    </source>
</reference>
<dbReference type="Pfam" id="PF03223">
    <property type="entry name" value="V-ATPase_C"/>
    <property type="match status" value="1"/>
</dbReference>
<evidence type="ECO:0000256" key="1">
    <source>
        <dbReference type="ARBA" id="ARBA00006138"/>
    </source>
</evidence>
<dbReference type="GO" id="GO:0000221">
    <property type="term" value="C:vacuolar proton-transporting V-type ATPase, V1 domain"/>
    <property type="evidence" value="ECO:0007669"/>
    <property type="project" value="TreeGrafter"/>
</dbReference>
<dbReference type="SUPFAM" id="SSF118203">
    <property type="entry name" value="Vacuolar ATP synthase subunit C"/>
    <property type="match status" value="1"/>
</dbReference>